<evidence type="ECO:0000259" key="2">
    <source>
        <dbReference type="Pfam" id="PF04773"/>
    </source>
</evidence>
<dbReference type="InterPro" id="IPR012373">
    <property type="entry name" value="Ferrdict_sens_TM"/>
</dbReference>
<name>A0A921KZ20_9BACT</name>
<protein>
    <submittedName>
        <fullName evidence="4">FecR domain-containing protein</fullName>
    </submittedName>
</protein>
<feature type="domain" description="FecR protein" evidence="2">
    <location>
        <begin position="187"/>
        <end position="281"/>
    </location>
</feature>
<dbReference type="Pfam" id="PF16344">
    <property type="entry name" value="FecR_C"/>
    <property type="match status" value="1"/>
</dbReference>
<dbReference type="AlphaFoldDB" id="A0A921KZ20"/>
<evidence type="ECO:0000313" key="5">
    <source>
        <dbReference type="Proteomes" id="UP000742098"/>
    </source>
</evidence>
<dbReference type="PANTHER" id="PTHR30273:SF2">
    <property type="entry name" value="PROTEIN FECR"/>
    <property type="match status" value="1"/>
</dbReference>
<comment type="caution">
    <text evidence="4">The sequence shown here is derived from an EMBL/GenBank/DDBJ whole genome shotgun (WGS) entry which is preliminary data.</text>
</comment>
<keyword evidence="1" id="KW-0472">Membrane</keyword>
<organism evidence="4 5">
    <name type="scientific">Butyricimonas virosa</name>
    <dbReference type="NCBI Taxonomy" id="544645"/>
    <lineage>
        <taxon>Bacteria</taxon>
        <taxon>Pseudomonadati</taxon>
        <taxon>Bacteroidota</taxon>
        <taxon>Bacteroidia</taxon>
        <taxon>Bacteroidales</taxon>
        <taxon>Odoribacteraceae</taxon>
        <taxon>Butyricimonas</taxon>
    </lineage>
</organism>
<evidence type="ECO:0000256" key="1">
    <source>
        <dbReference type="SAM" id="Phobius"/>
    </source>
</evidence>
<reference evidence="4" key="1">
    <citation type="journal article" date="2021" name="PeerJ">
        <title>Extensive microbial diversity within the chicken gut microbiome revealed by metagenomics and culture.</title>
        <authorList>
            <person name="Gilroy R."/>
            <person name="Ravi A."/>
            <person name="Getino M."/>
            <person name="Pursley I."/>
            <person name="Horton D.L."/>
            <person name="Alikhan N.F."/>
            <person name="Baker D."/>
            <person name="Gharbi K."/>
            <person name="Hall N."/>
            <person name="Watson M."/>
            <person name="Adriaenssens E.M."/>
            <person name="Foster-Nyarko E."/>
            <person name="Jarju S."/>
            <person name="Secka A."/>
            <person name="Antonio M."/>
            <person name="Oren A."/>
            <person name="Chaudhuri R.R."/>
            <person name="La Ragione R."/>
            <person name="Hildebrand F."/>
            <person name="Pallen M.J."/>
        </authorList>
    </citation>
    <scope>NUCLEOTIDE SEQUENCE</scope>
    <source>
        <strain evidence="4">6966</strain>
    </source>
</reference>
<feature type="domain" description="Protein FecR C-terminal" evidence="3">
    <location>
        <begin position="325"/>
        <end position="392"/>
    </location>
</feature>
<dbReference type="Gene3D" id="3.55.50.30">
    <property type="match status" value="1"/>
</dbReference>
<dbReference type="Gene3D" id="2.60.120.1440">
    <property type="match status" value="1"/>
</dbReference>
<evidence type="ECO:0000313" key="4">
    <source>
        <dbReference type="EMBL" id="HJF69683.1"/>
    </source>
</evidence>
<keyword evidence="1" id="KW-0812">Transmembrane</keyword>
<keyword evidence="1" id="KW-1133">Transmembrane helix</keyword>
<dbReference type="Proteomes" id="UP000742098">
    <property type="component" value="Unassembled WGS sequence"/>
</dbReference>
<dbReference type="EMBL" id="DYVS01000057">
    <property type="protein sequence ID" value="HJF69683.1"/>
    <property type="molecule type" value="Genomic_DNA"/>
</dbReference>
<accession>A0A921KZ20</accession>
<proteinExistence type="predicted"/>
<sequence length="394" mass="45060">MNQTSKNIDELLIRILDDTATRADLRVFAEWIRTEENRKYFEQYKKIWHTTTGVQCDDQVVEEGWQDYKQFMRALPERRKRAVVLRRVLQYAAIVAVILSCVYFFLKPIGSMDDLAIAYVDITIPNERGVMLTLADGEKVVVGNEKREVIFEKTGNVNIKQEGRNELVYENVKTSEKRNVEEEAMNEITVPAGERVSIILSDGTKVWLNSESAIRYPVRFGIGKRVVTVKGNVYFEVTKDVDRPFFVVMKDMETEVLGTSFEVNTYGDHGEIYMALVEGCVRVRSGNHVVVAKPNEQVALDLESRKISTKEVDAARLVAWKDGVLMIKNEPFVDVIRRLERWFGVEIENQCLQSSALLFSGVFERSGLEVVLQTICANLNINYVIDGNRVILKN</sequence>
<reference evidence="4" key="2">
    <citation type="submission" date="2021-09" db="EMBL/GenBank/DDBJ databases">
        <authorList>
            <person name="Gilroy R."/>
        </authorList>
    </citation>
    <scope>NUCLEOTIDE SEQUENCE</scope>
    <source>
        <strain evidence="4">6966</strain>
    </source>
</reference>
<dbReference type="InterPro" id="IPR032508">
    <property type="entry name" value="FecR_C"/>
</dbReference>
<evidence type="ECO:0000259" key="3">
    <source>
        <dbReference type="Pfam" id="PF16344"/>
    </source>
</evidence>
<dbReference type="InterPro" id="IPR006860">
    <property type="entry name" value="FecR"/>
</dbReference>
<feature type="transmembrane region" description="Helical" evidence="1">
    <location>
        <begin position="88"/>
        <end position="106"/>
    </location>
</feature>
<dbReference type="Pfam" id="PF04773">
    <property type="entry name" value="FecR"/>
    <property type="match status" value="1"/>
</dbReference>
<gene>
    <name evidence="4" type="ORF">K8V05_02890</name>
</gene>
<dbReference type="PANTHER" id="PTHR30273">
    <property type="entry name" value="PERIPLASMIC SIGNAL SENSOR AND SIGMA FACTOR ACTIVATOR FECR-RELATED"/>
    <property type="match status" value="1"/>
</dbReference>
<dbReference type="GO" id="GO:0016989">
    <property type="term" value="F:sigma factor antagonist activity"/>
    <property type="evidence" value="ECO:0007669"/>
    <property type="project" value="TreeGrafter"/>
</dbReference>